<evidence type="ECO:0000313" key="5">
    <source>
        <dbReference type="Proteomes" id="UP001352223"/>
    </source>
</evidence>
<dbReference type="InterPro" id="IPR025565">
    <property type="entry name" value="DUF4328"/>
</dbReference>
<evidence type="ECO:0000259" key="3">
    <source>
        <dbReference type="Pfam" id="PF14219"/>
    </source>
</evidence>
<comment type="caution">
    <text evidence="4">The sequence shown here is derived from an EMBL/GenBank/DDBJ whole genome shotgun (WGS) entry which is preliminary data.</text>
</comment>
<feature type="transmembrane region" description="Helical" evidence="2">
    <location>
        <begin position="167"/>
        <end position="186"/>
    </location>
</feature>
<keyword evidence="2" id="KW-0812">Transmembrane</keyword>
<proteinExistence type="predicted"/>
<keyword evidence="2" id="KW-0472">Membrane</keyword>
<feature type="transmembrane region" description="Helical" evidence="2">
    <location>
        <begin position="206"/>
        <end position="222"/>
    </location>
</feature>
<evidence type="ECO:0000256" key="2">
    <source>
        <dbReference type="SAM" id="Phobius"/>
    </source>
</evidence>
<feature type="compositionally biased region" description="Gly residues" evidence="1">
    <location>
        <begin position="45"/>
        <end position="60"/>
    </location>
</feature>
<feature type="domain" description="DUF4328" evidence="3">
    <location>
        <begin position="152"/>
        <end position="308"/>
    </location>
</feature>
<accession>A0ABU6CQN7</accession>
<dbReference type="EMBL" id="JAOZYB010000371">
    <property type="protein sequence ID" value="MEB3966987.1"/>
    <property type="molecule type" value="Genomic_DNA"/>
</dbReference>
<keyword evidence="5" id="KW-1185">Reference proteome</keyword>
<dbReference type="Proteomes" id="UP001352223">
    <property type="component" value="Unassembled WGS sequence"/>
</dbReference>
<keyword evidence="2" id="KW-1133">Transmembrane helix</keyword>
<feature type="transmembrane region" description="Helical" evidence="2">
    <location>
        <begin position="111"/>
        <end position="135"/>
    </location>
</feature>
<evidence type="ECO:0000256" key="1">
    <source>
        <dbReference type="SAM" id="MobiDB-lite"/>
    </source>
</evidence>
<sequence>MLCKRCGKNNALVEDGLCARCADEAFGSLTPAPGDEETGKAGKSGETGEGGEGGDAGEAGEGARTAEDGEAGNAGQVRKGDAGRVPLPPPLPSAPYDPAARWALLRSPNRLAALAVALLGLVIVVDLCAVAAGFAEYRLVADLAGGDWSGYDDGEAERLDDLYALSGQAQVGALVVTAIGFIAWFLRVRDNAHVIAPFGQSKARPWAIFGFFVPIVAFWFPRRIALDTWHASADGLELSRKQAWSGVIELWWFLWLANQLLGRIVSRGYEEAEALPAVRSAIAWVIAGDVLDIVSAAAAILFVRSLTRLQNRKVAAGPHPVTSAQ</sequence>
<feature type="region of interest" description="Disordered" evidence="1">
    <location>
        <begin position="28"/>
        <end position="92"/>
    </location>
</feature>
<dbReference type="Pfam" id="PF14219">
    <property type="entry name" value="DUF4328"/>
    <property type="match status" value="1"/>
</dbReference>
<dbReference type="RefSeq" id="WP_324776815.1">
    <property type="nucleotide sequence ID" value="NZ_BAAATS010000018.1"/>
</dbReference>
<protein>
    <submittedName>
        <fullName evidence="4">DUF4328 domain-containing protein</fullName>
    </submittedName>
</protein>
<evidence type="ECO:0000313" key="4">
    <source>
        <dbReference type="EMBL" id="MEB3966987.1"/>
    </source>
</evidence>
<feature type="transmembrane region" description="Helical" evidence="2">
    <location>
        <begin position="281"/>
        <end position="303"/>
    </location>
</feature>
<reference evidence="4 5" key="1">
    <citation type="submission" date="2022-10" db="EMBL/GenBank/DDBJ databases">
        <authorList>
            <person name="Xie J."/>
            <person name="Shen N."/>
        </authorList>
    </citation>
    <scope>NUCLEOTIDE SEQUENCE [LARGE SCALE GENOMIC DNA]</scope>
    <source>
        <strain evidence="4 5">DSM 41681</strain>
    </source>
</reference>
<gene>
    <name evidence="4" type="ORF">OKJ48_43150</name>
</gene>
<organism evidence="4 5">
    <name type="scientific">Streptomyces kunmingensis</name>
    <dbReference type="NCBI Taxonomy" id="68225"/>
    <lineage>
        <taxon>Bacteria</taxon>
        <taxon>Bacillati</taxon>
        <taxon>Actinomycetota</taxon>
        <taxon>Actinomycetes</taxon>
        <taxon>Kitasatosporales</taxon>
        <taxon>Streptomycetaceae</taxon>
        <taxon>Streptomyces</taxon>
    </lineage>
</organism>
<name>A0ABU6CQN7_9ACTN</name>